<accession>A0A2C9UMM8</accession>
<dbReference type="SUPFAM" id="SSF51695">
    <property type="entry name" value="PLC-like phosphodiesterases"/>
    <property type="match status" value="2"/>
</dbReference>
<keyword evidence="2 6" id="KW-0732">Signal</keyword>
<dbReference type="GO" id="GO:0006071">
    <property type="term" value="P:glycerol metabolic process"/>
    <property type="evidence" value="ECO:0007669"/>
    <property type="project" value="UniProtKB-KW"/>
</dbReference>
<dbReference type="InterPro" id="IPR030395">
    <property type="entry name" value="GP_PDE_dom"/>
</dbReference>
<evidence type="ECO:0000256" key="5">
    <source>
        <dbReference type="ARBA" id="ARBA00047512"/>
    </source>
</evidence>
<keyword evidence="3" id="KW-0319">Glycerol metabolism</keyword>
<dbReference type="PANTHER" id="PTHR43620">
    <property type="entry name" value="GLYCEROPHOSPHORYL DIESTER PHOSPHODIESTERASE"/>
    <property type="match status" value="1"/>
</dbReference>
<dbReference type="AlphaFoldDB" id="A0A2C9UMM8"/>
<dbReference type="PANTHER" id="PTHR43620:SF44">
    <property type="entry name" value="GLYCEROPHOSPHODIESTER PHOSPHODIESTERASE GDPDL6-RELATED"/>
    <property type="match status" value="1"/>
</dbReference>
<dbReference type="GO" id="GO:0008889">
    <property type="term" value="F:glycerophosphodiester phosphodiesterase activity"/>
    <property type="evidence" value="ECO:0000318"/>
    <property type="project" value="GO_Central"/>
</dbReference>
<evidence type="ECO:0000256" key="4">
    <source>
        <dbReference type="ARBA" id="ARBA00022801"/>
    </source>
</evidence>
<keyword evidence="4" id="KW-0378">Hydrolase</keyword>
<dbReference type="Gene3D" id="3.20.20.190">
    <property type="entry name" value="Phosphatidylinositol (PI) phosphodiesterase"/>
    <property type="match status" value="2"/>
</dbReference>
<evidence type="ECO:0000256" key="6">
    <source>
        <dbReference type="SAM" id="SignalP"/>
    </source>
</evidence>
<evidence type="ECO:0000256" key="3">
    <source>
        <dbReference type="ARBA" id="ARBA00022798"/>
    </source>
</evidence>
<sequence>MIRFFILISLLIHVSSKPASTKKWLTLNGRPPTIMARGGLSGVFPESSFLAIQMAMDFGTKGTVLYCNLQLTKDGVGLCQEDMNLQVSTNIDMKFPNDEKTYKINGKDVKGWFAVDYTIDDMLKANVTGMQTVLNRPDFLDDMFPLLTVEEIFQNDFSSFWLNVQNAAFYSQQKLNLASYIQGEKSFRKVKYISCAEIDFLKTMNGKVNKVRTQLIFVFRGKDEIEPSTNQTYGSILENLASVKAFASGIVVPKDYIWPVNKAKYLEDPTTLVPDAHELGLQVYATGFANDFLNVFNYSYDPIAEYLNFIDAPQFSVDGVITDFANTAASAIDKPLIISHNGASGIYSNCTDLAYEEALTDGADIIDCKVQMTKDGMAFCMGSADLAGETTAVATFQTRVATIPEIQVRPGIFSFDLTWSEVQTLKPQLGSPFGMQQKYPRNPAYKNAGKLVTLGQFLELAKTKAAYGILINIEVSISSFHFTWKIDVIHSNCYPAMLTNMYLQNAAYLAAKKGLDIIGAVNAALSKASLDKESTLQVLIQSDDTSVLSKFKTVPSYQRVFAITNDIGDAPMQSIDEIKKFADAVNILRQSVIVVNQGGTRTQGLIKSVTNVVEELKRANLTVYISVMRNEFFSLAFDYMADPTVEIATFAEFNMDGLVSEYPATVNRYFTNVCSDLDTTPYVIAIQPPYLIQLLGNIPGPASAPNPPLKPADVVDPALPPVAKITDADSTPAAPGSDKKSSSALLNADVLGSFLVASLVLGFLCKGY</sequence>
<feature type="domain" description="GP-PDE" evidence="7">
    <location>
        <begin position="335"/>
        <end position="670"/>
    </location>
</feature>
<feature type="chain" id="PRO_5012654888" description="glycerophosphodiester phosphodiesterase" evidence="6">
    <location>
        <begin position="17"/>
        <end position="768"/>
    </location>
</feature>
<gene>
    <name evidence="8" type="ORF">MANES_14G142100</name>
</gene>
<feature type="signal peptide" evidence="6">
    <location>
        <begin position="1"/>
        <end position="16"/>
    </location>
</feature>
<dbReference type="InterPro" id="IPR017946">
    <property type="entry name" value="PLC-like_Pdiesterase_TIM-brl"/>
</dbReference>
<dbReference type="GO" id="GO:0006629">
    <property type="term" value="P:lipid metabolic process"/>
    <property type="evidence" value="ECO:0007669"/>
    <property type="project" value="InterPro"/>
</dbReference>
<proteinExistence type="predicted"/>
<feature type="domain" description="GP-PDE" evidence="7">
    <location>
        <begin position="32"/>
        <end position="332"/>
    </location>
</feature>
<dbReference type="PROSITE" id="PS51704">
    <property type="entry name" value="GP_PDE"/>
    <property type="match status" value="2"/>
</dbReference>
<evidence type="ECO:0000256" key="1">
    <source>
        <dbReference type="ARBA" id="ARBA00012247"/>
    </source>
</evidence>
<dbReference type="STRING" id="3983.A0A2C9UMM8"/>
<comment type="catalytic activity">
    <reaction evidence="5">
        <text>a sn-glycero-3-phosphodiester + H2O = an alcohol + sn-glycerol 3-phosphate + H(+)</text>
        <dbReference type="Rhea" id="RHEA:12969"/>
        <dbReference type="ChEBI" id="CHEBI:15377"/>
        <dbReference type="ChEBI" id="CHEBI:15378"/>
        <dbReference type="ChEBI" id="CHEBI:30879"/>
        <dbReference type="ChEBI" id="CHEBI:57597"/>
        <dbReference type="ChEBI" id="CHEBI:83408"/>
        <dbReference type="EC" id="3.1.4.46"/>
    </reaction>
</comment>
<name>A0A2C9UMM8_MANES</name>
<protein>
    <recommendedName>
        <fullName evidence="1">glycerophosphodiester phosphodiesterase</fullName>
        <ecNumber evidence="1">3.1.4.46</ecNumber>
    </recommendedName>
</protein>
<evidence type="ECO:0000256" key="2">
    <source>
        <dbReference type="ARBA" id="ARBA00022729"/>
    </source>
</evidence>
<evidence type="ECO:0000259" key="7">
    <source>
        <dbReference type="PROSITE" id="PS51704"/>
    </source>
</evidence>
<dbReference type="EC" id="3.1.4.46" evidence="1"/>
<reference evidence="8" key="1">
    <citation type="submission" date="2016-02" db="EMBL/GenBank/DDBJ databases">
        <title>WGS assembly of Manihot esculenta.</title>
        <authorList>
            <person name="Bredeson J.V."/>
            <person name="Prochnik S.E."/>
            <person name="Lyons J.B."/>
            <person name="Schmutz J."/>
            <person name="Grimwood J."/>
            <person name="Vrebalov J."/>
            <person name="Bart R.S."/>
            <person name="Amuge T."/>
            <person name="Ferguson M.E."/>
            <person name="Green R."/>
            <person name="Putnam N."/>
            <person name="Stites J."/>
            <person name="Rounsley S."/>
            <person name="Rokhsar D.S."/>
        </authorList>
    </citation>
    <scope>NUCLEOTIDE SEQUENCE [LARGE SCALE GENOMIC DNA]</scope>
    <source>
        <tissue evidence="8">Leaf</tissue>
    </source>
</reference>
<dbReference type="Pfam" id="PF03009">
    <property type="entry name" value="GDPD"/>
    <property type="match status" value="2"/>
</dbReference>
<dbReference type="EMBL" id="CM004400">
    <property type="protein sequence ID" value="OAY31808.1"/>
    <property type="molecule type" value="Genomic_DNA"/>
</dbReference>
<organism evidence="8">
    <name type="scientific">Manihot esculenta</name>
    <name type="common">Cassava</name>
    <name type="synonym">Jatropha manihot</name>
    <dbReference type="NCBI Taxonomy" id="3983"/>
    <lineage>
        <taxon>Eukaryota</taxon>
        <taxon>Viridiplantae</taxon>
        <taxon>Streptophyta</taxon>
        <taxon>Embryophyta</taxon>
        <taxon>Tracheophyta</taxon>
        <taxon>Spermatophyta</taxon>
        <taxon>Magnoliopsida</taxon>
        <taxon>eudicotyledons</taxon>
        <taxon>Gunneridae</taxon>
        <taxon>Pentapetalae</taxon>
        <taxon>rosids</taxon>
        <taxon>fabids</taxon>
        <taxon>Malpighiales</taxon>
        <taxon>Euphorbiaceae</taxon>
        <taxon>Crotonoideae</taxon>
        <taxon>Manihoteae</taxon>
        <taxon>Manihot</taxon>
    </lineage>
</organism>
<evidence type="ECO:0000313" key="8">
    <source>
        <dbReference type="EMBL" id="OAY31808.1"/>
    </source>
</evidence>